<accession>A0A6M0SZY3</accession>
<dbReference type="EMBL" id="SGJP01000011">
    <property type="protein sequence ID" value="NFA60092.1"/>
    <property type="molecule type" value="Genomic_DNA"/>
</dbReference>
<name>A0A6M0SZY3_CLOBO</name>
<protein>
    <submittedName>
        <fullName evidence="1">Uncharacterized protein</fullName>
    </submittedName>
</protein>
<evidence type="ECO:0000313" key="1">
    <source>
        <dbReference type="EMBL" id="NFA60092.1"/>
    </source>
</evidence>
<sequence length="137" mass="15835">MNFGPIIEKKQCSCGKLYETNCETFGVNRQKCGMCDIANRIEEPKEIASLIYYIVSKSDIQDNNLKQITRNLLKGKLPNELIELGLEDRALAEICYILDNDSPYMMEVRGDLSKYLKEYDNINDFIRTLLLIQENTL</sequence>
<reference evidence="1 2" key="1">
    <citation type="submission" date="2019-02" db="EMBL/GenBank/DDBJ databases">
        <title>Genome sequencing of Clostridium botulinum clinical isolates.</title>
        <authorList>
            <person name="Brunt J."/>
            <person name="Van Vliet A.H.M."/>
            <person name="Stringer S.C."/>
            <person name="Grant K.A."/>
            <person name="Carter A.C."/>
            <person name="Peck M.W."/>
        </authorList>
    </citation>
    <scope>NUCLEOTIDE SEQUENCE [LARGE SCALE GENOMIC DNA]</scope>
    <source>
        <strain evidence="1 2">R1125/03</strain>
    </source>
</reference>
<dbReference type="Proteomes" id="UP000473089">
    <property type="component" value="Unassembled WGS sequence"/>
</dbReference>
<proteinExistence type="predicted"/>
<comment type="caution">
    <text evidence="1">The sequence shown here is derived from an EMBL/GenBank/DDBJ whole genome shotgun (WGS) entry which is preliminary data.</text>
</comment>
<evidence type="ECO:0000313" key="2">
    <source>
        <dbReference type="Proteomes" id="UP000473089"/>
    </source>
</evidence>
<dbReference type="AlphaFoldDB" id="A0A6M0SZY3"/>
<organism evidence="1 2">
    <name type="scientific">Clostridium botulinum</name>
    <dbReference type="NCBI Taxonomy" id="1491"/>
    <lineage>
        <taxon>Bacteria</taxon>
        <taxon>Bacillati</taxon>
        <taxon>Bacillota</taxon>
        <taxon>Clostridia</taxon>
        <taxon>Eubacteriales</taxon>
        <taxon>Clostridiaceae</taxon>
        <taxon>Clostridium</taxon>
    </lineage>
</organism>
<gene>
    <name evidence="1" type="ORF">EXM42_06705</name>
</gene>